<reference evidence="4" key="1">
    <citation type="journal article" date="2013" name="Nature">
        <title>Pan genome of the phytoplankton Emiliania underpins its global distribution.</title>
        <authorList>
            <person name="Read B.A."/>
            <person name="Kegel J."/>
            <person name="Klute M.J."/>
            <person name="Kuo A."/>
            <person name="Lefebvre S.C."/>
            <person name="Maumus F."/>
            <person name="Mayer C."/>
            <person name="Miller J."/>
            <person name="Monier A."/>
            <person name="Salamov A."/>
            <person name="Young J."/>
            <person name="Aguilar M."/>
            <person name="Claverie J.M."/>
            <person name="Frickenhaus S."/>
            <person name="Gonzalez K."/>
            <person name="Herman E.K."/>
            <person name="Lin Y.C."/>
            <person name="Napier J."/>
            <person name="Ogata H."/>
            <person name="Sarno A.F."/>
            <person name="Shmutz J."/>
            <person name="Schroeder D."/>
            <person name="de Vargas C."/>
            <person name="Verret F."/>
            <person name="von Dassow P."/>
            <person name="Valentin K."/>
            <person name="Van de Peer Y."/>
            <person name="Wheeler G."/>
            <person name="Dacks J.B."/>
            <person name="Delwiche C.F."/>
            <person name="Dyhrman S.T."/>
            <person name="Glockner G."/>
            <person name="John U."/>
            <person name="Richards T."/>
            <person name="Worden A.Z."/>
            <person name="Zhang X."/>
            <person name="Grigoriev I.V."/>
            <person name="Allen A.E."/>
            <person name="Bidle K."/>
            <person name="Borodovsky M."/>
            <person name="Bowler C."/>
            <person name="Brownlee C."/>
            <person name="Cock J.M."/>
            <person name="Elias M."/>
            <person name="Gladyshev V.N."/>
            <person name="Groth M."/>
            <person name="Guda C."/>
            <person name="Hadaegh A."/>
            <person name="Iglesias-Rodriguez M.D."/>
            <person name="Jenkins J."/>
            <person name="Jones B.M."/>
            <person name="Lawson T."/>
            <person name="Leese F."/>
            <person name="Lindquist E."/>
            <person name="Lobanov A."/>
            <person name="Lomsadze A."/>
            <person name="Malik S.B."/>
            <person name="Marsh M.E."/>
            <person name="Mackinder L."/>
            <person name="Mock T."/>
            <person name="Mueller-Roeber B."/>
            <person name="Pagarete A."/>
            <person name="Parker M."/>
            <person name="Probert I."/>
            <person name="Quesneville H."/>
            <person name="Raines C."/>
            <person name="Rensing S.A."/>
            <person name="Riano-Pachon D.M."/>
            <person name="Richier S."/>
            <person name="Rokitta S."/>
            <person name="Shiraiwa Y."/>
            <person name="Soanes D.M."/>
            <person name="van der Giezen M."/>
            <person name="Wahlund T.M."/>
            <person name="Williams B."/>
            <person name="Wilson W."/>
            <person name="Wolfe G."/>
            <person name="Wurch L.L."/>
        </authorList>
    </citation>
    <scope>NUCLEOTIDE SEQUENCE</scope>
</reference>
<dbReference type="Proteomes" id="UP000013827">
    <property type="component" value="Unassembled WGS sequence"/>
</dbReference>
<dbReference type="SUPFAM" id="SSF53098">
    <property type="entry name" value="Ribonuclease H-like"/>
    <property type="match status" value="1"/>
</dbReference>
<feature type="region of interest" description="Disordered" evidence="1">
    <location>
        <begin position="132"/>
        <end position="208"/>
    </location>
</feature>
<dbReference type="Pfam" id="PF00075">
    <property type="entry name" value="RNase_H"/>
    <property type="match status" value="1"/>
</dbReference>
<evidence type="ECO:0000313" key="4">
    <source>
        <dbReference type="Proteomes" id="UP000013827"/>
    </source>
</evidence>
<dbReference type="HOGENOM" id="CLU_063986_0_0_1"/>
<feature type="region of interest" description="Disordered" evidence="1">
    <location>
        <begin position="283"/>
        <end position="369"/>
    </location>
</feature>
<accession>A0A0D3I684</accession>
<dbReference type="Gene3D" id="3.30.420.10">
    <property type="entry name" value="Ribonuclease H-like superfamily/Ribonuclease H"/>
    <property type="match status" value="1"/>
</dbReference>
<dbReference type="InterPro" id="IPR036397">
    <property type="entry name" value="RNaseH_sf"/>
</dbReference>
<keyword evidence="4" id="KW-1185">Reference proteome</keyword>
<dbReference type="InterPro" id="IPR002156">
    <property type="entry name" value="RNaseH_domain"/>
</dbReference>
<protein>
    <recommendedName>
        <fullName evidence="2">RNase H type-1 domain-containing protein</fullName>
    </recommendedName>
</protein>
<dbReference type="PaxDb" id="2903-EOD06769"/>
<evidence type="ECO:0000256" key="1">
    <source>
        <dbReference type="SAM" id="MobiDB-lite"/>
    </source>
</evidence>
<feature type="domain" description="RNase H type-1" evidence="2">
    <location>
        <begin position="1"/>
        <end position="133"/>
    </location>
</feature>
<organism evidence="3 4">
    <name type="scientific">Emiliania huxleyi (strain CCMP1516)</name>
    <dbReference type="NCBI Taxonomy" id="280463"/>
    <lineage>
        <taxon>Eukaryota</taxon>
        <taxon>Haptista</taxon>
        <taxon>Haptophyta</taxon>
        <taxon>Prymnesiophyceae</taxon>
        <taxon>Isochrysidales</taxon>
        <taxon>Noelaerhabdaceae</taxon>
        <taxon>Emiliania</taxon>
    </lineage>
</organism>
<dbReference type="RefSeq" id="XP_005759198.1">
    <property type="nucleotide sequence ID" value="XM_005759141.1"/>
</dbReference>
<dbReference type="InterPro" id="IPR012337">
    <property type="entry name" value="RNaseH-like_sf"/>
</dbReference>
<evidence type="ECO:0000259" key="2">
    <source>
        <dbReference type="PROSITE" id="PS50879"/>
    </source>
</evidence>
<dbReference type="GO" id="GO:0003676">
    <property type="term" value="F:nucleic acid binding"/>
    <property type="evidence" value="ECO:0007669"/>
    <property type="project" value="InterPro"/>
</dbReference>
<dbReference type="KEGG" id="ehx:EMIHUDRAFT_218834"/>
<reference evidence="3" key="2">
    <citation type="submission" date="2024-10" db="UniProtKB">
        <authorList>
            <consortium name="EnsemblProtists"/>
        </authorList>
    </citation>
    <scope>IDENTIFICATION</scope>
</reference>
<proteinExistence type="predicted"/>
<feature type="compositionally biased region" description="Pro residues" evidence="1">
    <location>
        <begin position="195"/>
        <end position="208"/>
    </location>
</feature>
<name>A0A0D3I684_EMIH1</name>
<dbReference type="EnsemblProtists" id="EOD06769">
    <property type="protein sequence ID" value="EOD06769"/>
    <property type="gene ID" value="EMIHUDRAFT_218834"/>
</dbReference>
<dbReference type="PROSITE" id="PS50879">
    <property type="entry name" value="RNASE_H_1"/>
    <property type="match status" value="1"/>
</dbReference>
<dbReference type="GeneID" id="17252896"/>
<dbReference type="AlphaFoldDB" id="A0A0D3I684"/>
<evidence type="ECO:0000313" key="3">
    <source>
        <dbReference type="EnsemblProtists" id="EOD06769"/>
    </source>
</evidence>
<dbReference type="GO" id="GO:0004523">
    <property type="term" value="F:RNA-DNA hybrid ribonuclease activity"/>
    <property type="evidence" value="ECO:0007669"/>
    <property type="project" value="InterPro"/>
</dbReference>
<sequence length="369" mass="38532">MGGDGICDVNAMLVTEGYGPVVTSPVHAAFVGARKHTNNTAELSALAELFRSLLHTAPRPAGSRGVVRTDSEYAMACATGRISPGENAQLASYLRAAWRHLASRHEVTWRHVKGHSGHKWNDYVDKQADLGRSGARDCDAPEWQDESVPTDADDGESSTVGDDMPINGGATTIPLDDIGDGASSYADDPPDSPENKPPPSAPPAPPKAPVVEQGVIWISYTPSAQARHIGDNKGIRRERAIDIDVDPADSTDVDVITSAATALSLDDTVENRTEDLAEAIGRITLGPDPAPTPRGGGTRPCRAPLAAPGRGTPWVGAGDSHAGSPPQPPPGGNPCSQKRAPSPVSRTPLAGAADQFRERSSAGGVRFLP</sequence>